<evidence type="ECO:0000313" key="3">
    <source>
        <dbReference type="Proteomes" id="UP000502894"/>
    </source>
</evidence>
<dbReference type="KEGG" id="lant:TUM19329_34080"/>
<keyword evidence="1" id="KW-1133">Transmembrane helix</keyword>
<reference evidence="2" key="1">
    <citation type="journal article" date="2020" name="Microbiol. Resour. Announc.">
        <title>Complete Genome Sequence of Novel Psychrotolerant Legionella Strain TUM19329, Isolated from Antarctic Lake Sediment.</title>
        <authorList>
            <person name="Shimada S."/>
            <person name="Nakai R."/>
            <person name="Aoki K."/>
            <person name="Shimoeda N."/>
            <person name="Ohno G."/>
            <person name="Miyazaki Y."/>
            <person name="Kudoh S."/>
            <person name="Imura S."/>
            <person name="Watanabe K."/>
            <person name="Ishii Y."/>
            <person name="Tateda K."/>
        </authorList>
    </citation>
    <scope>NUCLEOTIDE SEQUENCE [LARGE SCALE GENOMIC DNA]</scope>
    <source>
        <strain evidence="2">TUM19329</strain>
    </source>
</reference>
<evidence type="ECO:0000256" key="1">
    <source>
        <dbReference type="SAM" id="Phobius"/>
    </source>
</evidence>
<proteinExistence type="predicted"/>
<keyword evidence="1" id="KW-0812">Transmembrane</keyword>
<organism evidence="2 3">
    <name type="scientific">Legionella antarctica</name>
    <dbReference type="NCBI Taxonomy" id="2708020"/>
    <lineage>
        <taxon>Bacteria</taxon>
        <taxon>Pseudomonadati</taxon>
        <taxon>Pseudomonadota</taxon>
        <taxon>Gammaproteobacteria</taxon>
        <taxon>Legionellales</taxon>
        <taxon>Legionellaceae</taxon>
        <taxon>Legionella</taxon>
    </lineage>
</organism>
<dbReference type="EMBL" id="AP022839">
    <property type="protein sequence ID" value="BCA97047.1"/>
    <property type="molecule type" value="Genomic_DNA"/>
</dbReference>
<feature type="transmembrane region" description="Helical" evidence="1">
    <location>
        <begin position="12"/>
        <end position="29"/>
    </location>
</feature>
<accession>A0A6F8TAA1</accession>
<keyword evidence="1" id="KW-0472">Membrane</keyword>
<evidence type="ECO:0008006" key="4">
    <source>
        <dbReference type="Google" id="ProtNLM"/>
    </source>
</evidence>
<feature type="transmembrane region" description="Helical" evidence="1">
    <location>
        <begin position="63"/>
        <end position="88"/>
    </location>
</feature>
<sequence>MWRLIQEWYKTNQVSLGIVVGASIGMGVISASTCLFFPSALFALSALTFLGVTPLFFLTTMNLPLAVLTVATIMTGVTFGAITVGVLVMKQLIHIGRHVWGLCSEEKPQQDAPLIDDTYSYLNAHLQKRDSYTPQVEIDDEFIEISSSIEEAQESSTCSYNSTTEQYYSFDNSIPYASYPSLS</sequence>
<evidence type="ECO:0000313" key="2">
    <source>
        <dbReference type="EMBL" id="BCA97047.1"/>
    </source>
</evidence>
<keyword evidence="3" id="KW-1185">Reference proteome</keyword>
<name>A0A6F8TAA1_9GAMM</name>
<feature type="transmembrane region" description="Helical" evidence="1">
    <location>
        <begin position="36"/>
        <end position="57"/>
    </location>
</feature>
<dbReference type="AlphaFoldDB" id="A0A6F8TAA1"/>
<protein>
    <recommendedName>
        <fullName evidence="4">Transmembrane protein</fullName>
    </recommendedName>
</protein>
<gene>
    <name evidence="2" type="ORF">TUM19329_34080</name>
</gene>
<dbReference type="RefSeq" id="WP_173238263.1">
    <property type="nucleotide sequence ID" value="NZ_AP022839.1"/>
</dbReference>
<dbReference type="Proteomes" id="UP000502894">
    <property type="component" value="Chromosome"/>
</dbReference>